<reference evidence="7 8" key="1">
    <citation type="submission" date="2020-01" db="EMBL/GenBank/DDBJ databases">
        <title>Genome analysis.</title>
        <authorList>
            <person name="Wu S."/>
            <person name="Wang G."/>
        </authorList>
    </citation>
    <scope>NUCLEOTIDE SEQUENCE [LARGE SCALE GENOMIC DNA]</scope>
    <source>
        <strain evidence="7 8">SYL130</strain>
    </source>
</reference>
<dbReference type="Gene3D" id="1.20.1740.10">
    <property type="entry name" value="Amino acid/polyamine transporter I"/>
    <property type="match status" value="1"/>
</dbReference>
<comment type="caution">
    <text evidence="7">The sequence shown here is derived from an EMBL/GenBank/DDBJ whole genome shotgun (WGS) entry which is preliminary data.</text>
</comment>
<evidence type="ECO:0000256" key="1">
    <source>
        <dbReference type="ARBA" id="ARBA00004141"/>
    </source>
</evidence>
<accession>A0ABW9ZY41</accession>
<dbReference type="PANTHER" id="PTHR43243">
    <property type="entry name" value="INNER MEMBRANE TRANSPORTER YGJI-RELATED"/>
    <property type="match status" value="1"/>
</dbReference>
<dbReference type="RefSeq" id="WP_161820354.1">
    <property type="nucleotide sequence ID" value="NZ_JAACJS010000015.1"/>
</dbReference>
<keyword evidence="2" id="KW-0813">Transport</keyword>
<evidence type="ECO:0000256" key="2">
    <source>
        <dbReference type="ARBA" id="ARBA00022448"/>
    </source>
</evidence>
<gene>
    <name evidence="7" type="ORF">GWC95_19385</name>
</gene>
<dbReference type="Proteomes" id="UP000753802">
    <property type="component" value="Unassembled WGS sequence"/>
</dbReference>
<keyword evidence="8" id="KW-1185">Reference proteome</keyword>
<name>A0ABW9ZY41_9BACT</name>
<keyword evidence="5 6" id="KW-0472">Membrane</keyword>
<feature type="transmembrane region" description="Helical" evidence="6">
    <location>
        <begin position="380"/>
        <end position="397"/>
    </location>
</feature>
<dbReference type="Pfam" id="PF13520">
    <property type="entry name" value="AA_permease_2"/>
    <property type="match status" value="1"/>
</dbReference>
<feature type="transmembrane region" description="Helical" evidence="6">
    <location>
        <begin position="199"/>
        <end position="219"/>
    </location>
</feature>
<feature type="transmembrane region" description="Helical" evidence="6">
    <location>
        <begin position="33"/>
        <end position="54"/>
    </location>
</feature>
<dbReference type="PIRSF" id="PIRSF006060">
    <property type="entry name" value="AA_transporter"/>
    <property type="match status" value="1"/>
</dbReference>
<evidence type="ECO:0000256" key="3">
    <source>
        <dbReference type="ARBA" id="ARBA00022692"/>
    </source>
</evidence>
<feature type="transmembrane region" description="Helical" evidence="6">
    <location>
        <begin position="325"/>
        <end position="348"/>
    </location>
</feature>
<feature type="transmembrane region" description="Helical" evidence="6">
    <location>
        <begin position="435"/>
        <end position="454"/>
    </location>
</feature>
<feature type="transmembrane region" description="Helical" evidence="6">
    <location>
        <begin position="403"/>
        <end position="423"/>
    </location>
</feature>
<feature type="transmembrane region" description="Helical" evidence="6">
    <location>
        <begin position="95"/>
        <end position="119"/>
    </location>
</feature>
<sequence length="490" mass="52858">MSLNNPFRKKPIEAYSDDIKQSQLKRTLGKWELTAIGVGAVIGGGIFVLTGVAANQYAGPALALSFILAGIGCLFAAFCYAEFASILPVSGSAYAYSYGTIGEFFAWFIGWNLILEYMMGATTVAVSWSKYFVKLLHLLGIQNIPLYLVNDPVSAKEEALKLGIEAPAFAINLPAALVVWLVTAVLVRGIKESARTNNIIVLLKVAAVLFVIVAGISYINTSNWQPFIPERMVDDSGMGHYGLPGVLTAAGIVFFAFIGFDAVSTQAQEAVNPTKDIPFAIIASLVICTTLYVLVSLVLTGMVNYTDIDLGAPVASAFGSVGLRWASLLITVAAVVGLVSVMLVMLLSQTRIFLNMAKDGLLPQKLFAAIHPTFKTPWKSTLLVGAIASVVAAVTPIEKATKMTSIGTLFAFAMICVAVFILRKKQPQLHRPYKVRYLPLVASLGFLFNVLLMFSLDASTWLRLLLWSAVGIAVYFLYSAKNSRLNSNHS</sequence>
<feature type="transmembrane region" description="Helical" evidence="6">
    <location>
        <begin position="131"/>
        <end position="149"/>
    </location>
</feature>
<evidence type="ECO:0000313" key="8">
    <source>
        <dbReference type="Proteomes" id="UP000753802"/>
    </source>
</evidence>
<evidence type="ECO:0000256" key="5">
    <source>
        <dbReference type="ARBA" id="ARBA00023136"/>
    </source>
</evidence>
<dbReference type="InterPro" id="IPR002293">
    <property type="entry name" value="AA/rel_permease1"/>
</dbReference>
<keyword evidence="4 6" id="KW-1133">Transmembrane helix</keyword>
<proteinExistence type="predicted"/>
<protein>
    <submittedName>
        <fullName evidence="7">Amino acid permease</fullName>
    </submittedName>
</protein>
<evidence type="ECO:0000256" key="4">
    <source>
        <dbReference type="ARBA" id="ARBA00022989"/>
    </source>
</evidence>
<organism evidence="7 8">
    <name type="scientific">Sediminibacterium roseum</name>
    <dbReference type="NCBI Taxonomy" id="1978412"/>
    <lineage>
        <taxon>Bacteria</taxon>
        <taxon>Pseudomonadati</taxon>
        <taxon>Bacteroidota</taxon>
        <taxon>Chitinophagia</taxon>
        <taxon>Chitinophagales</taxon>
        <taxon>Chitinophagaceae</taxon>
        <taxon>Sediminibacterium</taxon>
    </lineage>
</organism>
<evidence type="ECO:0000256" key="6">
    <source>
        <dbReference type="SAM" id="Phobius"/>
    </source>
</evidence>
<comment type="subcellular location">
    <subcellularLocation>
        <location evidence="1">Membrane</location>
        <topology evidence="1">Multi-pass membrane protein</topology>
    </subcellularLocation>
</comment>
<feature type="transmembrane region" description="Helical" evidence="6">
    <location>
        <begin position="460"/>
        <end position="478"/>
    </location>
</feature>
<feature type="transmembrane region" description="Helical" evidence="6">
    <location>
        <begin position="169"/>
        <end position="187"/>
    </location>
</feature>
<evidence type="ECO:0000313" key="7">
    <source>
        <dbReference type="EMBL" id="NCI52097.1"/>
    </source>
</evidence>
<keyword evidence="3 6" id="KW-0812">Transmembrane</keyword>
<feature type="transmembrane region" description="Helical" evidence="6">
    <location>
        <begin position="239"/>
        <end position="258"/>
    </location>
</feature>
<feature type="transmembrane region" description="Helical" evidence="6">
    <location>
        <begin position="61"/>
        <end position="83"/>
    </location>
</feature>
<feature type="transmembrane region" description="Helical" evidence="6">
    <location>
        <begin position="279"/>
        <end position="305"/>
    </location>
</feature>
<dbReference type="PANTHER" id="PTHR43243:SF4">
    <property type="entry name" value="CATIONIC AMINO ACID TRANSPORTER 4"/>
    <property type="match status" value="1"/>
</dbReference>
<dbReference type="EMBL" id="JAACJS010000015">
    <property type="protein sequence ID" value="NCI52097.1"/>
    <property type="molecule type" value="Genomic_DNA"/>
</dbReference>